<dbReference type="InterPro" id="IPR002921">
    <property type="entry name" value="Fungal_lipase-type"/>
</dbReference>
<evidence type="ECO:0000259" key="16">
    <source>
        <dbReference type="Pfam" id="PF01764"/>
    </source>
</evidence>
<organism evidence="17 18">
    <name type="scientific">Catenaria anguillulae PL171</name>
    <dbReference type="NCBI Taxonomy" id="765915"/>
    <lineage>
        <taxon>Eukaryota</taxon>
        <taxon>Fungi</taxon>
        <taxon>Fungi incertae sedis</taxon>
        <taxon>Blastocladiomycota</taxon>
        <taxon>Blastocladiomycetes</taxon>
        <taxon>Blastocladiales</taxon>
        <taxon>Catenariaceae</taxon>
        <taxon>Catenaria</taxon>
    </lineage>
</organism>
<comment type="subcellular location">
    <subcellularLocation>
        <location evidence="2">Cell membrane</location>
        <topology evidence="2">Multi-pass membrane protein</topology>
    </subcellularLocation>
</comment>
<name>A0A1Y2HTQ3_9FUNG</name>
<dbReference type="SUPFAM" id="SSF53474">
    <property type="entry name" value="alpha/beta-Hydrolases"/>
    <property type="match status" value="1"/>
</dbReference>
<feature type="region of interest" description="Disordered" evidence="15">
    <location>
        <begin position="177"/>
        <end position="211"/>
    </location>
</feature>
<dbReference type="GO" id="GO:0046340">
    <property type="term" value="P:diacylglycerol catabolic process"/>
    <property type="evidence" value="ECO:0007669"/>
    <property type="project" value="TreeGrafter"/>
</dbReference>
<keyword evidence="8" id="KW-0106">Calcium</keyword>
<evidence type="ECO:0000256" key="9">
    <source>
        <dbReference type="ARBA" id="ARBA00022963"/>
    </source>
</evidence>
<evidence type="ECO:0000313" key="17">
    <source>
        <dbReference type="EMBL" id="ORZ37977.1"/>
    </source>
</evidence>
<keyword evidence="10" id="KW-1133">Transmembrane helix</keyword>
<evidence type="ECO:0000256" key="14">
    <source>
        <dbReference type="ARBA" id="ARBA00026104"/>
    </source>
</evidence>
<dbReference type="Proteomes" id="UP000193411">
    <property type="component" value="Unassembled WGS sequence"/>
</dbReference>
<evidence type="ECO:0000256" key="5">
    <source>
        <dbReference type="ARBA" id="ARBA00022692"/>
    </source>
</evidence>
<feature type="compositionally biased region" description="Low complexity" evidence="15">
    <location>
        <begin position="553"/>
        <end position="570"/>
    </location>
</feature>
<keyword evidence="12" id="KW-0472">Membrane</keyword>
<comment type="caution">
    <text evidence="17">The sequence shown here is derived from an EMBL/GenBank/DDBJ whole genome shotgun (WGS) entry which is preliminary data.</text>
</comment>
<evidence type="ECO:0000256" key="10">
    <source>
        <dbReference type="ARBA" id="ARBA00022989"/>
    </source>
</evidence>
<dbReference type="OrthoDB" id="438440at2759"/>
<evidence type="ECO:0000256" key="15">
    <source>
        <dbReference type="SAM" id="MobiDB-lite"/>
    </source>
</evidence>
<dbReference type="EMBL" id="MCFL01000010">
    <property type="protein sequence ID" value="ORZ37977.1"/>
    <property type="molecule type" value="Genomic_DNA"/>
</dbReference>
<evidence type="ECO:0000256" key="4">
    <source>
        <dbReference type="ARBA" id="ARBA00022553"/>
    </source>
</evidence>
<evidence type="ECO:0000256" key="2">
    <source>
        <dbReference type="ARBA" id="ARBA00004651"/>
    </source>
</evidence>
<evidence type="ECO:0000256" key="7">
    <source>
        <dbReference type="ARBA" id="ARBA00022801"/>
    </source>
</evidence>
<keyword evidence="18" id="KW-1185">Reference proteome</keyword>
<dbReference type="GO" id="GO:0016298">
    <property type="term" value="F:lipase activity"/>
    <property type="evidence" value="ECO:0007669"/>
    <property type="project" value="TreeGrafter"/>
</dbReference>
<dbReference type="InterPro" id="IPR029058">
    <property type="entry name" value="AB_hydrolase_fold"/>
</dbReference>
<dbReference type="GO" id="GO:0046872">
    <property type="term" value="F:metal ion binding"/>
    <property type="evidence" value="ECO:0007669"/>
    <property type="project" value="UniProtKB-KW"/>
</dbReference>
<dbReference type="GO" id="GO:0019369">
    <property type="term" value="P:arachidonate metabolic process"/>
    <property type="evidence" value="ECO:0007669"/>
    <property type="project" value="TreeGrafter"/>
</dbReference>
<protein>
    <recommendedName>
        <fullName evidence="14">sn-1-specific diacylglycerol lipase</fullName>
        <ecNumber evidence="14">3.1.1.116</ecNumber>
    </recommendedName>
</protein>
<keyword evidence="6" id="KW-0479">Metal-binding</keyword>
<evidence type="ECO:0000256" key="12">
    <source>
        <dbReference type="ARBA" id="ARBA00023136"/>
    </source>
</evidence>
<keyword evidence="11" id="KW-0443">Lipid metabolism</keyword>
<keyword evidence="5" id="KW-0812">Transmembrane</keyword>
<gene>
    <name evidence="17" type="ORF">BCR44DRAFT_1522098</name>
</gene>
<sequence>MLATSSSSMSSNSMSSASAVSAASASASTELVVTQGTSVITGKQPTLLNENVASTIPKCPRHTLLVAFSLSAGEETVRVLDGLFGSTETSRALAAIVDIVRREMMASDGQASPQDSGPFGAFSSASKVVMLGAVTKAVTAFACLQKLTQRRKLATLPVETIFEFTVDYDRIRTAEEMAEDEERDKAGGGLGGFAGDAAAQQNADDDEPPLWESDDEREIVAEMENMLDRMSLVESEAEREHDEWAATQSAVGTSAAAAAASAEMASVPSSSSSLDSPSGDVRTITTITELPREESDAPLLRHQTSLHSLVSDIKKRASVVPQPIHVYPRQPLVTNLARYLQYSTGAYGKRFMRIFGIGRAPIVSVVGGVHHPNHHAFANHVGIPVNDIVLSSFQPPRPGYLTQAEQADATRHNFFNAATVLNLEAPRIHPLVHYLCIDHRTRSVVLTLRGTLGLSDVLTDLTCDYADLSVYVPDGDADSSAKVKRVYQAHAGMVKNAELLANQLGPYIKHALAEHPGYGLVLCGHSLGGGVAALLALLWSDRFNDPDGPSLASNSFSSTNSTPNTSFTTSADAASGATPEETAFLDTHMHRTAQSSGLPAGRPLHCFTYGCPCVVSHELSLLCGSLITSTVHGSDIVTCLSLGMLQDFKCMTRTLNDSRNRGVAEKIITKALGLDRSGGTPPGTPTRVGATVLEDDNDVEAALGAGPATTEEDWLWSLMQTLRAEMVSEKLYPPGTVYWLRTKAYVRRTTQMASSASDLMAPLGPARVPAQQQVHTAVQPMGLLPWPFAGAGAQQPQQQVHDDQFGAAASGSARAAGMAAGKATVTREERKCLVVLDRLEDVDDLVGELRFSRSMFTDHNPRFYEDGIRALELGVSGLTVTP</sequence>
<feature type="domain" description="Fungal lipase-type" evidence="16">
    <location>
        <begin position="445"/>
        <end position="542"/>
    </location>
</feature>
<dbReference type="GO" id="GO:0005886">
    <property type="term" value="C:plasma membrane"/>
    <property type="evidence" value="ECO:0007669"/>
    <property type="project" value="UniProtKB-SubCell"/>
</dbReference>
<keyword evidence="7" id="KW-0378">Hydrolase</keyword>
<keyword evidence="3" id="KW-1003">Cell membrane</keyword>
<evidence type="ECO:0000256" key="8">
    <source>
        <dbReference type="ARBA" id="ARBA00022837"/>
    </source>
</evidence>
<comment type="catalytic activity">
    <reaction evidence="13">
        <text>a 1,2-diacyl-sn-glycerol + H2O = a 2-acylglycerol + a fatty acid + H(+)</text>
        <dbReference type="Rhea" id="RHEA:33275"/>
        <dbReference type="ChEBI" id="CHEBI:15377"/>
        <dbReference type="ChEBI" id="CHEBI:15378"/>
        <dbReference type="ChEBI" id="CHEBI:17389"/>
        <dbReference type="ChEBI" id="CHEBI:17815"/>
        <dbReference type="ChEBI" id="CHEBI:28868"/>
        <dbReference type="EC" id="3.1.1.116"/>
    </reaction>
    <physiologicalReaction direction="left-to-right" evidence="13">
        <dbReference type="Rhea" id="RHEA:33276"/>
    </physiologicalReaction>
</comment>
<evidence type="ECO:0000313" key="18">
    <source>
        <dbReference type="Proteomes" id="UP000193411"/>
    </source>
</evidence>
<feature type="region of interest" description="Disordered" evidence="15">
    <location>
        <begin position="552"/>
        <end position="578"/>
    </location>
</feature>
<reference evidence="17 18" key="1">
    <citation type="submission" date="2016-07" db="EMBL/GenBank/DDBJ databases">
        <title>Pervasive Adenine N6-methylation of Active Genes in Fungi.</title>
        <authorList>
            <consortium name="DOE Joint Genome Institute"/>
            <person name="Mondo S.J."/>
            <person name="Dannebaum R.O."/>
            <person name="Kuo R.C."/>
            <person name="Labutti K."/>
            <person name="Haridas S."/>
            <person name="Kuo A."/>
            <person name="Salamov A."/>
            <person name="Ahrendt S.R."/>
            <person name="Lipzen A."/>
            <person name="Sullivan W."/>
            <person name="Andreopoulos W.B."/>
            <person name="Clum A."/>
            <person name="Lindquist E."/>
            <person name="Daum C."/>
            <person name="Ramamoorthy G.K."/>
            <person name="Gryganskyi A."/>
            <person name="Culley D."/>
            <person name="Magnuson J.K."/>
            <person name="James T.Y."/>
            <person name="O'Malley M.A."/>
            <person name="Stajich J.E."/>
            <person name="Spatafora J.W."/>
            <person name="Visel A."/>
            <person name="Grigoriev I.V."/>
        </authorList>
    </citation>
    <scope>NUCLEOTIDE SEQUENCE [LARGE SCALE GENOMIC DNA]</scope>
    <source>
        <strain evidence="17 18">PL171</strain>
    </source>
</reference>
<evidence type="ECO:0000256" key="11">
    <source>
        <dbReference type="ARBA" id="ARBA00023098"/>
    </source>
</evidence>
<dbReference type="AlphaFoldDB" id="A0A1Y2HTQ3"/>
<proteinExistence type="predicted"/>
<comment type="cofactor">
    <cofactor evidence="1">
        <name>Ca(2+)</name>
        <dbReference type="ChEBI" id="CHEBI:29108"/>
    </cofactor>
</comment>
<evidence type="ECO:0000256" key="6">
    <source>
        <dbReference type="ARBA" id="ARBA00022723"/>
    </source>
</evidence>
<dbReference type="InterPro" id="IPR052214">
    <property type="entry name" value="DAG_Lipase-Related"/>
</dbReference>
<dbReference type="EC" id="3.1.1.116" evidence="14"/>
<dbReference type="PANTHER" id="PTHR45792">
    <property type="entry name" value="DIACYLGLYCEROL LIPASE HOMOLOG-RELATED"/>
    <property type="match status" value="1"/>
</dbReference>
<dbReference type="Pfam" id="PF01764">
    <property type="entry name" value="Lipase_3"/>
    <property type="match status" value="1"/>
</dbReference>
<evidence type="ECO:0000256" key="1">
    <source>
        <dbReference type="ARBA" id="ARBA00001913"/>
    </source>
</evidence>
<dbReference type="PANTHER" id="PTHR45792:SF7">
    <property type="entry name" value="PUTATIVE (AFU_ORTHOLOGUE AFUA_6G02710)-RELATED"/>
    <property type="match status" value="1"/>
</dbReference>
<keyword evidence="9" id="KW-0442">Lipid degradation</keyword>
<dbReference type="CDD" id="cd00519">
    <property type="entry name" value="Lipase_3"/>
    <property type="match status" value="1"/>
</dbReference>
<keyword evidence="4" id="KW-0597">Phosphoprotein</keyword>
<dbReference type="Gene3D" id="3.40.50.1820">
    <property type="entry name" value="alpha/beta hydrolase"/>
    <property type="match status" value="1"/>
</dbReference>
<evidence type="ECO:0000256" key="3">
    <source>
        <dbReference type="ARBA" id="ARBA00022475"/>
    </source>
</evidence>
<evidence type="ECO:0000256" key="13">
    <source>
        <dbReference type="ARBA" id="ARBA00024531"/>
    </source>
</evidence>
<accession>A0A1Y2HTQ3</accession>